<dbReference type="Gene3D" id="4.10.830.10">
    <property type="entry name" value="30s Ribosomal Protein S14, Chain N"/>
    <property type="match status" value="1"/>
</dbReference>
<proteinExistence type="inferred from homology"/>
<evidence type="ECO:0000256" key="3">
    <source>
        <dbReference type="ARBA" id="ARBA00022833"/>
    </source>
</evidence>
<sequence>MAKKAWLERKRKGPKFKVRIKNRCGICGRARAYMRRFGLCRMCFRGLAHKGQLPGVKKASW</sequence>
<dbReference type="GO" id="GO:0005737">
    <property type="term" value="C:cytoplasm"/>
    <property type="evidence" value="ECO:0007669"/>
    <property type="project" value="UniProtKB-ARBA"/>
</dbReference>
<protein>
    <recommendedName>
        <fullName evidence="7 8">Small ribosomal subunit protein uS14</fullName>
    </recommendedName>
</protein>
<evidence type="ECO:0000256" key="4">
    <source>
        <dbReference type="ARBA" id="ARBA00022884"/>
    </source>
</evidence>
<evidence type="ECO:0000256" key="5">
    <source>
        <dbReference type="ARBA" id="ARBA00022980"/>
    </source>
</evidence>
<evidence type="ECO:0000256" key="2">
    <source>
        <dbReference type="ARBA" id="ARBA00022730"/>
    </source>
</evidence>
<dbReference type="Proteomes" id="UP000179242">
    <property type="component" value="Unassembled WGS sequence"/>
</dbReference>
<evidence type="ECO:0000313" key="10">
    <source>
        <dbReference type="Proteomes" id="UP000179242"/>
    </source>
</evidence>
<keyword evidence="4 8" id="KW-0694">RNA-binding</keyword>
<accession>A0A1F4U5Y0</accession>
<keyword evidence="6 8" id="KW-0687">Ribonucleoprotein</keyword>
<organism evidence="9 10">
    <name type="scientific">candidate division WOR-1 bacterium RIFOXYC2_FULL_46_14</name>
    <dbReference type="NCBI Taxonomy" id="1802587"/>
    <lineage>
        <taxon>Bacteria</taxon>
        <taxon>Bacillati</taxon>
        <taxon>Saganbacteria</taxon>
    </lineage>
</organism>
<feature type="binding site" evidence="8">
    <location>
        <position position="43"/>
    </location>
    <ligand>
        <name>Zn(2+)</name>
        <dbReference type="ChEBI" id="CHEBI:29105"/>
    </ligand>
</feature>
<evidence type="ECO:0000256" key="1">
    <source>
        <dbReference type="ARBA" id="ARBA00022723"/>
    </source>
</evidence>
<feature type="binding site" evidence="8">
    <location>
        <position position="24"/>
    </location>
    <ligand>
        <name>Zn(2+)</name>
        <dbReference type="ChEBI" id="CHEBI:29105"/>
    </ligand>
</feature>
<reference evidence="9 10" key="1">
    <citation type="journal article" date="2016" name="Nat. Commun.">
        <title>Thousands of microbial genomes shed light on interconnected biogeochemical processes in an aquifer system.</title>
        <authorList>
            <person name="Anantharaman K."/>
            <person name="Brown C.T."/>
            <person name="Hug L.A."/>
            <person name="Sharon I."/>
            <person name="Castelle C.J."/>
            <person name="Probst A.J."/>
            <person name="Thomas B.C."/>
            <person name="Singh A."/>
            <person name="Wilkins M.J."/>
            <person name="Karaoz U."/>
            <person name="Brodie E.L."/>
            <person name="Williams K.H."/>
            <person name="Hubbard S.S."/>
            <person name="Banfield J.F."/>
        </authorList>
    </citation>
    <scope>NUCLEOTIDE SEQUENCE [LARGE SCALE GENOMIC DNA]</scope>
</reference>
<keyword evidence="1 8" id="KW-0479">Metal-binding</keyword>
<dbReference type="GO" id="GO:0015935">
    <property type="term" value="C:small ribosomal subunit"/>
    <property type="evidence" value="ECO:0007669"/>
    <property type="project" value="TreeGrafter"/>
</dbReference>
<gene>
    <name evidence="8" type="primary">rpsZ</name>
    <name evidence="8" type="synonym">rpsN</name>
    <name evidence="9" type="ORF">A2438_03260</name>
</gene>
<dbReference type="EMBL" id="MEUJ01000004">
    <property type="protein sequence ID" value="OGC40279.1"/>
    <property type="molecule type" value="Genomic_DNA"/>
</dbReference>
<feature type="binding site" evidence="8">
    <location>
        <position position="27"/>
    </location>
    <ligand>
        <name>Zn(2+)</name>
        <dbReference type="ChEBI" id="CHEBI:29105"/>
    </ligand>
</feature>
<evidence type="ECO:0000256" key="8">
    <source>
        <dbReference type="HAMAP-Rule" id="MF_01364"/>
    </source>
</evidence>
<dbReference type="GO" id="GO:0006412">
    <property type="term" value="P:translation"/>
    <property type="evidence" value="ECO:0007669"/>
    <property type="project" value="UniProtKB-UniRule"/>
</dbReference>
<evidence type="ECO:0000256" key="7">
    <source>
        <dbReference type="ARBA" id="ARBA00035167"/>
    </source>
</evidence>
<keyword evidence="2 8" id="KW-0699">rRNA-binding</keyword>
<comment type="function">
    <text evidence="8">Binds 16S rRNA, required for the assembly of 30S particles and may also be responsible for determining the conformation of the 16S rRNA at the A site.</text>
</comment>
<dbReference type="InterPro" id="IPR023053">
    <property type="entry name" value="Ribosomal_uS14_bact"/>
</dbReference>
<dbReference type="GO" id="GO:0019843">
    <property type="term" value="F:rRNA binding"/>
    <property type="evidence" value="ECO:0007669"/>
    <property type="project" value="UniProtKB-UniRule"/>
</dbReference>
<dbReference type="PANTHER" id="PTHR19836:SF19">
    <property type="entry name" value="SMALL RIBOSOMAL SUBUNIT PROTEIN US14M"/>
    <property type="match status" value="1"/>
</dbReference>
<dbReference type="NCBIfam" id="NF005974">
    <property type="entry name" value="PRK08061.1"/>
    <property type="match status" value="1"/>
</dbReference>
<name>A0A1F4U5Y0_UNCSA</name>
<dbReference type="HAMAP" id="MF_01364_B">
    <property type="entry name" value="Ribosomal_uS14_2_B"/>
    <property type="match status" value="1"/>
</dbReference>
<evidence type="ECO:0000313" key="9">
    <source>
        <dbReference type="EMBL" id="OGC40279.1"/>
    </source>
</evidence>
<comment type="subunit">
    <text evidence="8">Part of the 30S ribosomal subunit. Contacts proteins S3 and S10.</text>
</comment>
<dbReference type="GO" id="GO:0008270">
    <property type="term" value="F:zinc ion binding"/>
    <property type="evidence" value="ECO:0007669"/>
    <property type="project" value="UniProtKB-UniRule"/>
</dbReference>
<dbReference type="InterPro" id="IPR043140">
    <property type="entry name" value="Ribosomal_uS14_sf"/>
</dbReference>
<dbReference type="PROSITE" id="PS00527">
    <property type="entry name" value="RIBOSOMAL_S14"/>
    <property type="match status" value="1"/>
</dbReference>
<comment type="cofactor">
    <cofactor evidence="8">
        <name>Zn(2+)</name>
        <dbReference type="ChEBI" id="CHEBI:29105"/>
    </cofactor>
    <text evidence="8">Binds 1 zinc ion per subunit.</text>
</comment>
<evidence type="ECO:0000256" key="6">
    <source>
        <dbReference type="ARBA" id="ARBA00023274"/>
    </source>
</evidence>
<dbReference type="Pfam" id="PF00253">
    <property type="entry name" value="Ribosomal_S14"/>
    <property type="match status" value="1"/>
</dbReference>
<keyword evidence="3 8" id="KW-0862">Zinc</keyword>
<comment type="similarity">
    <text evidence="8">Belongs to the universal ribosomal protein uS14 family. Zinc-binding uS14 subfamily.</text>
</comment>
<dbReference type="PANTHER" id="PTHR19836">
    <property type="entry name" value="30S RIBOSOMAL PROTEIN S14"/>
    <property type="match status" value="1"/>
</dbReference>
<keyword evidence="5 8" id="KW-0689">Ribosomal protein</keyword>
<dbReference type="InterPro" id="IPR018271">
    <property type="entry name" value="Ribosomal_uS14_CS"/>
</dbReference>
<dbReference type="GO" id="GO:0003735">
    <property type="term" value="F:structural constituent of ribosome"/>
    <property type="evidence" value="ECO:0007669"/>
    <property type="project" value="InterPro"/>
</dbReference>
<dbReference type="SUPFAM" id="SSF57716">
    <property type="entry name" value="Glucocorticoid receptor-like (DNA-binding domain)"/>
    <property type="match status" value="1"/>
</dbReference>
<dbReference type="AlphaFoldDB" id="A0A1F4U5Y0"/>
<feature type="binding site" evidence="8">
    <location>
        <position position="40"/>
    </location>
    <ligand>
        <name>Zn(2+)</name>
        <dbReference type="ChEBI" id="CHEBI:29105"/>
    </ligand>
</feature>
<comment type="caution">
    <text evidence="9">The sequence shown here is derived from an EMBL/GenBank/DDBJ whole genome shotgun (WGS) entry which is preliminary data.</text>
</comment>
<dbReference type="InterPro" id="IPR001209">
    <property type="entry name" value="Ribosomal_uS14"/>
</dbReference>